<comment type="caution">
    <text evidence="3">The sequence shown here is derived from an EMBL/GenBank/DDBJ whole genome shotgun (WGS) entry which is preliminary data.</text>
</comment>
<evidence type="ECO:0000259" key="2">
    <source>
        <dbReference type="Pfam" id="PF14403"/>
    </source>
</evidence>
<protein>
    <submittedName>
        <fullName evidence="3">Uncharacterized protein</fullName>
    </submittedName>
</protein>
<accession>A0A4Q0YAK4</accession>
<dbReference type="PANTHER" id="PTHR34595">
    <property type="entry name" value="BLR5612 PROTEIN"/>
    <property type="match status" value="1"/>
</dbReference>
<dbReference type="InterPro" id="IPR025841">
    <property type="entry name" value="CP_ATPgrasp_2"/>
</dbReference>
<sequence>MDIFESCKLDSSFDEMFDKSCNVKEHWNEIKESLEKSGMERLEQKQTEIDWRLEDNGVTYNVYNDPEGTNRRWNLDPIPFVLNEKEWEEVTKGLQQRAKLLNLIFKDLYTEQRLIKEGIIPAEIIFAHKSFLPELFNFKNKDYYTMRFYAADISRGPDGKFWVINDRTQSPSGLGYAIENRLTMNSSLSDLYSNIKFKKIAGFLEGYKNMLLSTAKNRSEDPLIVLLTPGPHNETYFEHSYLSSFFNLTLVQGEDLLTKNNQLWLKTLSGLKKVDTVLRRVDSKYCDPLELENSSHLGVAGLINVLRNDHLSMINPIGIGILENVGLNPFMKNIAKFFLNEDLILPQIATWWCGQKHELEFVIENIDNLIIKKIDKTDRIEVHFGNKLSFEEKNILIDKILSTPSYYVGQEIIDFSTVPSYVGNNIEPRNAVIRSFSFLNEDKYEVMPSGLVRVSKEKDSLVVSNQRGGTSKDLWILGEDNSEKFSAISSHRDFLDTRLENISTKRAENLFWLGRYLSRAVITTRMLRFNLKAVLNLNRYEDRNISKSSAEILNRCLTHLTMTYPGFLEEEKEVKPIVEITSVIQDVTRVGTLSFTLSMLSNINANIKNLLTIDAWRVYDRMQKRWYSYNKRKIISNREHIGELDRLLIYLMAYKELIDESISNDQGLILYDIGCKLEISLLLISKMRSLLTTKLEKLLEYDILDSMLNTYESYNAYRAHYKSTLELENVVEFLLFNTKYQKSLIFIIEELLKSLKELPNSSHSSHLNNFEEPVFKVYTMLKLTNAKRLLRTKEKDFVYLTLDGFLSEISELLAQTSEEITKTYFAHYNE</sequence>
<dbReference type="InterPro" id="IPR007296">
    <property type="entry name" value="DUF403"/>
</dbReference>
<reference evidence="3 4" key="1">
    <citation type="submission" date="2017-10" db="EMBL/GenBank/DDBJ databases">
        <title>Genomics of the genus Arcobacter.</title>
        <authorList>
            <person name="Perez-Cataluna A."/>
            <person name="Figueras M.J."/>
        </authorList>
    </citation>
    <scope>NUCLEOTIDE SEQUENCE [LARGE SCALE GENOMIC DNA]</scope>
    <source>
        <strain evidence="3 4">CECT 8993</strain>
    </source>
</reference>
<dbReference type="Pfam" id="PF14403">
    <property type="entry name" value="CP_ATPgrasp_2"/>
    <property type="match status" value="1"/>
</dbReference>
<dbReference type="Proteomes" id="UP000290172">
    <property type="component" value="Unassembled WGS sequence"/>
</dbReference>
<dbReference type="SUPFAM" id="SSF56059">
    <property type="entry name" value="Glutathione synthetase ATP-binding domain-like"/>
    <property type="match status" value="1"/>
</dbReference>
<dbReference type="RefSeq" id="WP_128983310.1">
    <property type="nucleotide sequence ID" value="NZ_PDKJ01000020.1"/>
</dbReference>
<organism evidence="3 4">
    <name type="scientific">Halarcobacter ebronensis</name>
    <dbReference type="NCBI Taxonomy" id="1462615"/>
    <lineage>
        <taxon>Bacteria</taxon>
        <taxon>Pseudomonadati</taxon>
        <taxon>Campylobacterota</taxon>
        <taxon>Epsilonproteobacteria</taxon>
        <taxon>Campylobacterales</taxon>
        <taxon>Arcobacteraceae</taxon>
        <taxon>Halarcobacter</taxon>
    </lineage>
</organism>
<evidence type="ECO:0000313" key="4">
    <source>
        <dbReference type="Proteomes" id="UP000290172"/>
    </source>
</evidence>
<feature type="domain" description="DUF403" evidence="1">
    <location>
        <begin position="505"/>
        <end position="825"/>
    </location>
</feature>
<dbReference type="AlphaFoldDB" id="A0A4Q0YAK4"/>
<gene>
    <name evidence="3" type="ORF">CRV08_14300</name>
</gene>
<dbReference type="InterPro" id="IPR051680">
    <property type="entry name" value="ATP-dep_Glu-Cys_Ligase-2"/>
</dbReference>
<dbReference type="Pfam" id="PF04168">
    <property type="entry name" value="Alpha-E"/>
    <property type="match status" value="1"/>
</dbReference>
<dbReference type="Gene3D" id="3.40.50.11290">
    <property type="match status" value="1"/>
</dbReference>
<feature type="domain" description="Circularly permuted ATP-grasp type 2" evidence="2">
    <location>
        <begin position="79"/>
        <end position="455"/>
    </location>
</feature>
<dbReference type="EMBL" id="PDKJ01000020">
    <property type="protein sequence ID" value="RXJ65831.1"/>
    <property type="molecule type" value="Genomic_DNA"/>
</dbReference>
<dbReference type="Gene3D" id="3.30.1490.270">
    <property type="match status" value="1"/>
</dbReference>
<proteinExistence type="predicted"/>
<name>A0A4Q0YAK4_9BACT</name>
<dbReference type="PANTHER" id="PTHR34595:SF2">
    <property type="entry name" value="BLR2978 PROTEIN"/>
    <property type="match status" value="1"/>
</dbReference>
<evidence type="ECO:0000259" key="1">
    <source>
        <dbReference type="Pfam" id="PF04168"/>
    </source>
</evidence>
<evidence type="ECO:0000313" key="3">
    <source>
        <dbReference type="EMBL" id="RXJ65831.1"/>
    </source>
</evidence>